<evidence type="ECO:0000256" key="2">
    <source>
        <dbReference type="SAM" id="SignalP"/>
    </source>
</evidence>
<name>A0AAD9ZA45_9LECA</name>
<accession>A0AAD9ZA45</accession>
<keyword evidence="2" id="KW-0732">Signal</keyword>
<keyword evidence="4" id="KW-1185">Reference proteome</keyword>
<feature type="signal peptide" evidence="2">
    <location>
        <begin position="1"/>
        <end position="23"/>
    </location>
</feature>
<comment type="caution">
    <text evidence="3">The sequence shown here is derived from an EMBL/GenBank/DDBJ whole genome shotgun (WGS) entry which is preliminary data.</text>
</comment>
<dbReference type="AlphaFoldDB" id="A0AAD9ZA45"/>
<feature type="region of interest" description="Disordered" evidence="1">
    <location>
        <begin position="239"/>
        <end position="271"/>
    </location>
</feature>
<organism evidence="3 4">
    <name type="scientific">Lepraria neglecta</name>
    <dbReference type="NCBI Taxonomy" id="209136"/>
    <lineage>
        <taxon>Eukaryota</taxon>
        <taxon>Fungi</taxon>
        <taxon>Dikarya</taxon>
        <taxon>Ascomycota</taxon>
        <taxon>Pezizomycotina</taxon>
        <taxon>Lecanoromycetes</taxon>
        <taxon>OSLEUM clade</taxon>
        <taxon>Lecanoromycetidae</taxon>
        <taxon>Lecanorales</taxon>
        <taxon>Lecanorineae</taxon>
        <taxon>Stereocaulaceae</taxon>
        <taxon>Lepraria</taxon>
    </lineage>
</organism>
<dbReference type="Pfam" id="PF22514">
    <property type="entry name" value="EXPB1_D1"/>
    <property type="match status" value="1"/>
</dbReference>
<feature type="chain" id="PRO_5041985042" description="Expansin-like EG45 domain-containing protein" evidence="2">
    <location>
        <begin position="24"/>
        <end position="271"/>
    </location>
</feature>
<evidence type="ECO:0000313" key="4">
    <source>
        <dbReference type="Proteomes" id="UP001276659"/>
    </source>
</evidence>
<gene>
    <name evidence="3" type="ORF">OEA41_006325</name>
</gene>
<evidence type="ECO:0000313" key="3">
    <source>
        <dbReference type="EMBL" id="KAK3172997.1"/>
    </source>
</evidence>
<dbReference type="Proteomes" id="UP001276659">
    <property type="component" value="Unassembled WGS sequence"/>
</dbReference>
<protein>
    <recommendedName>
        <fullName evidence="5">Expansin-like EG45 domain-containing protein</fullName>
    </recommendedName>
</protein>
<evidence type="ECO:0008006" key="5">
    <source>
        <dbReference type="Google" id="ProtNLM"/>
    </source>
</evidence>
<dbReference type="EMBL" id="JASNWA010000007">
    <property type="protein sequence ID" value="KAK3172997.1"/>
    <property type="molecule type" value="Genomic_DNA"/>
</dbReference>
<dbReference type="SUPFAM" id="SSF50685">
    <property type="entry name" value="Barwin-like endoglucanases"/>
    <property type="match status" value="1"/>
</dbReference>
<dbReference type="InterPro" id="IPR036908">
    <property type="entry name" value="RlpA-like_sf"/>
</dbReference>
<reference evidence="3" key="1">
    <citation type="submission" date="2022-11" db="EMBL/GenBank/DDBJ databases">
        <title>Chromosomal genome sequence assembly and mating type (MAT) locus characterization of the leprose asexual lichenized fungus Lepraria neglecta (Nyl.) Erichsen.</title>
        <authorList>
            <person name="Allen J.L."/>
            <person name="Pfeffer B."/>
        </authorList>
    </citation>
    <scope>NUCLEOTIDE SEQUENCE</scope>
    <source>
        <strain evidence="3">Allen 5258</strain>
    </source>
</reference>
<evidence type="ECO:0000256" key="1">
    <source>
        <dbReference type="SAM" id="MobiDB-lite"/>
    </source>
</evidence>
<sequence length="271" mass="27432">MHCSLSPAVLSLLASLLPTLTTASYPVLTSSFTWNQNCGPSVACGPSAVGTYGTGYAAANNITYASGAPIIDGVGAGCGQCWHLQPLVDQFPSNGLQLGTPVVVKVNDQCTDAGYCDQEEGSNTANVNTRYGKQVHFDLCNATGVTDQFFGQIAAGVVMGLAQRLDDCSALDDGPFGSKLGTLGGGTESFSLTGQASGVKVVLDASGTPNVGGAFQIATSAMSSSATTSSSSVTGIVPLSSGSVVPASGPDSTKEDVVDEDDDDDDYCEEL</sequence>
<feature type="compositionally biased region" description="Acidic residues" evidence="1">
    <location>
        <begin position="257"/>
        <end position="271"/>
    </location>
</feature>
<proteinExistence type="predicted"/>
<dbReference type="Gene3D" id="2.40.40.10">
    <property type="entry name" value="RlpA-like domain"/>
    <property type="match status" value="1"/>
</dbReference>